<dbReference type="EMBL" id="JAUCMV010000002">
    <property type="protein sequence ID" value="KAK0420471.1"/>
    <property type="molecule type" value="Genomic_DNA"/>
</dbReference>
<accession>A0AA39I9U6</accession>
<evidence type="ECO:0000313" key="3">
    <source>
        <dbReference type="Proteomes" id="UP001175271"/>
    </source>
</evidence>
<protein>
    <submittedName>
        <fullName evidence="2">Uncharacterized protein</fullName>
    </submittedName>
</protein>
<gene>
    <name evidence="2" type="ORF">QR680_014702</name>
</gene>
<reference evidence="2" key="1">
    <citation type="submission" date="2023-06" db="EMBL/GenBank/DDBJ databases">
        <title>Genomic analysis of the entomopathogenic nematode Steinernema hermaphroditum.</title>
        <authorList>
            <person name="Schwarz E.M."/>
            <person name="Heppert J.K."/>
            <person name="Baniya A."/>
            <person name="Schwartz H.T."/>
            <person name="Tan C.-H."/>
            <person name="Antoshechkin I."/>
            <person name="Sternberg P.W."/>
            <person name="Goodrich-Blair H."/>
            <person name="Dillman A.R."/>
        </authorList>
    </citation>
    <scope>NUCLEOTIDE SEQUENCE</scope>
    <source>
        <strain evidence="2">PS9179</strain>
        <tissue evidence="2">Whole animal</tissue>
    </source>
</reference>
<feature type="compositionally biased region" description="Polar residues" evidence="1">
    <location>
        <begin position="1"/>
        <end position="11"/>
    </location>
</feature>
<keyword evidence="3" id="KW-1185">Reference proteome</keyword>
<dbReference type="Proteomes" id="UP001175271">
    <property type="component" value="Unassembled WGS sequence"/>
</dbReference>
<sequence length="88" mass="10121">MNRASSSSKATMISGKMRPNTAYPLAHQNMGTRRTCTRPNGKFFFLRHTVACFHLDVIRTLSSERRDRSLEQKRKPKSLFSTTTIFVL</sequence>
<dbReference type="AlphaFoldDB" id="A0AA39I9U6"/>
<evidence type="ECO:0000256" key="1">
    <source>
        <dbReference type="SAM" id="MobiDB-lite"/>
    </source>
</evidence>
<comment type="caution">
    <text evidence="2">The sequence shown here is derived from an EMBL/GenBank/DDBJ whole genome shotgun (WGS) entry which is preliminary data.</text>
</comment>
<evidence type="ECO:0000313" key="2">
    <source>
        <dbReference type="EMBL" id="KAK0420471.1"/>
    </source>
</evidence>
<name>A0AA39I9U6_9BILA</name>
<proteinExistence type="predicted"/>
<organism evidence="2 3">
    <name type="scientific">Steinernema hermaphroditum</name>
    <dbReference type="NCBI Taxonomy" id="289476"/>
    <lineage>
        <taxon>Eukaryota</taxon>
        <taxon>Metazoa</taxon>
        <taxon>Ecdysozoa</taxon>
        <taxon>Nematoda</taxon>
        <taxon>Chromadorea</taxon>
        <taxon>Rhabditida</taxon>
        <taxon>Tylenchina</taxon>
        <taxon>Panagrolaimomorpha</taxon>
        <taxon>Strongyloidoidea</taxon>
        <taxon>Steinernematidae</taxon>
        <taxon>Steinernema</taxon>
    </lineage>
</organism>
<feature type="region of interest" description="Disordered" evidence="1">
    <location>
        <begin position="1"/>
        <end position="28"/>
    </location>
</feature>